<evidence type="ECO:0000313" key="4">
    <source>
        <dbReference type="Proteomes" id="UP000737018"/>
    </source>
</evidence>
<dbReference type="AlphaFoldDB" id="A0A8J4VTE3"/>
<dbReference type="PANTHER" id="PTHR33624">
    <property type="entry name" value="SIGMA FACTOR BINDING PROTEIN 1, CHLOROPLASTIC"/>
    <property type="match status" value="1"/>
</dbReference>
<gene>
    <name evidence="3" type="ORF">CMV_006647</name>
</gene>
<protein>
    <recommendedName>
        <fullName evidence="2">VQ domain-containing protein</fullName>
    </recommendedName>
</protein>
<evidence type="ECO:0000259" key="2">
    <source>
        <dbReference type="Pfam" id="PF05678"/>
    </source>
</evidence>
<accession>A0A8J4VTE3</accession>
<evidence type="ECO:0000256" key="1">
    <source>
        <dbReference type="SAM" id="MobiDB-lite"/>
    </source>
</evidence>
<dbReference type="EMBL" id="JRKL02000634">
    <property type="protein sequence ID" value="KAF3969567.1"/>
    <property type="molecule type" value="Genomic_DNA"/>
</dbReference>
<dbReference type="InterPro" id="IPR039335">
    <property type="entry name" value="SIB1/2"/>
</dbReference>
<evidence type="ECO:0000313" key="3">
    <source>
        <dbReference type="EMBL" id="KAF3969567.1"/>
    </source>
</evidence>
<organism evidence="3 4">
    <name type="scientific">Castanea mollissima</name>
    <name type="common">Chinese chestnut</name>
    <dbReference type="NCBI Taxonomy" id="60419"/>
    <lineage>
        <taxon>Eukaryota</taxon>
        <taxon>Viridiplantae</taxon>
        <taxon>Streptophyta</taxon>
        <taxon>Embryophyta</taxon>
        <taxon>Tracheophyta</taxon>
        <taxon>Spermatophyta</taxon>
        <taxon>Magnoliopsida</taxon>
        <taxon>eudicotyledons</taxon>
        <taxon>Gunneridae</taxon>
        <taxon>Pentapetalae</taxon>
        <taxon>rosids</taxon>
        <taxon>fabids</taxon>
        <taxon>Fagales</taxon>
        <taxon>Fagaceae</taxon>
        <taxon>Castanea</taxon>
    </lineage>
</organism>
<reference evidence="3" key="1">
    <citation type="submission" date="2020-03" db="EMBL/GenBank/DDBJ databases">
        <title>Castanea mollissima Vanexum genome sequencing.</title>
        <authorList>
            <person name="Staton M."/>
        </authorList>
    </citation>
    <scope>NUCLEOTIDE SEQUENCE</scope>
    <source>
        <tissue evidence="3">Leaf</tissue>
    </source>
</reference>
<dbReference type="Proteomes" id="UP000737018">
    <property type="component" value="Unassembled WGS sequence"/>
</dbReference>
<dbReference type="InterPro" id="IPR008889">
    <property type="entry name" value="VQ"/>
</dbReference>
<feature type="region of interest" description="Disordered" evidence="1">
    <location>
        <begin position="1"/>
        <end position="21"/>
    </location>
</feature>
<comment type="caution">
    <text evidence="3">The sequence shown here is derived from an EMBL/GenBank/DDBJ whole genome shotgun (WGS) entry which is preliminary data.</text>
</comment>
<dbReference type="Pfam" id="PF05678">
    <property type="entry name" value="VQ"/>
    <property type="match status" value="1"/>
</dbReference>
<proteinExistence type="predicted"/>
<keyword evidence="4" id="KW-1185">Reference proteome</keyword>
<name>A0A8J4VTE3_9ROSI</name>
<dbReference type="PANTHER" id="PTHR33624:SF17">
    <property type="entry name" value="OS07G0687400 PROTEIN"/>
    <property type="match status" value="1"/>
</dbReference>
<feature type="domain" description="VQ" evidence="2">
    <location>
        <begin position="31"/>
        <end position="58"/>
    </location>
</feature>
<sequence length="119" mass="13274">MGKLTKQSYHHLPKNEKLTKSKQKPIKITYISSPTMVRACHASEFRKIVQELTGNNSDDIEIPGDNHAASSEQVGLVFNHEAPYAKTAAEIVGDPFLKTMNSLELDQGYFLREVLGNIC</sequence>
<dbReference type="OrthoDB" id="1929840at2759"/>